<dbReference type="EMBL" id="LAZR01043915">
    <property type="protein sequence ID" value="KKL05941.1"/>
    <property type="molecule type" value="Genomic_DNA"/>
</dbReference>
<dbReference type="InterPro" id="IPR002104">
    <property type="entry name" value="Integrase_catalytic"/>
</dbReference>
<dbReference type="InterPro" id="IPR050090">
    <property type="entry name" value="Tyrosine_recombinase_XerCD"/>
</dbReference>
<dbReference type="Pfam" id="PF00589">
    <property type="entry name" value="Phage_integrase"/>
    <property type="match status" value="1"/>
</dbReference>
<dbReference type="GO" id="GO:0015074">
    <property type="term" value="P:DNA integration"/>
    <property type="evidence" value="ECO:0007669"/>
    <property type="project" value="InterPro"/>
</dbReference>
<feature type="domain" description="Tyr recombinase" evidence="3">
    <location>
        <begin position="140"/>
        <end position="314"/>
    </location>
</feature>
<keyword evidence="2" id="KW-0233">DNA recombination</keyword>
<protein>
    <recommendedName>
        <fullName evidence="3">Tyr recombinase domain-containing protein</fullName>
    </recommendedName>
</protein>
<accession>A0A0F9CJQ6</accession>
<proteinExistence type="predicted"/>
<reference evidence="4" key="1">
    <citation type="journal article" date="2015" name="Nature">
        <title>Complex archaea that bridge the gap between prokaryotes and eukaryotes.</title>
        <authorList>
            <person name="Spang A."/>
            <person name="Saw J.H."/>
            <person name="Jorgensen S.L."/>
            <person name="Zaremba-Niedzwiedzka K."/>
            <person name="Martijn J."/>
            <person name="Lind A.E."/>
            <person name="van Eijk R."/>
            <person name="Schleper C."/>
            <person name="Guy L."/>
            <person name="Ettema T.J."/>
        </authorList>
    </citation>
    <scope>NUCLEOTIDE SEQUENCE</scope>
</reference>
<organism evidence="4">
    <name type="scientific">marine sediment metagenome</name>
    <dbReference type="NCBI Taxonomy" id="412755"/>
    <lineage>
        <taxon>unclassified sequences</taxon>
        <taxon>metagenomes</taxon>
        <taxon>ecological metagenomes</taxon>
    </lineage>
</organism>
<evidence type="ECO:0000259" key="3">
    <source>
        <dbReference type="PROSITE" id="PS51898"/>
    </source>
</evidence>
<name>A0A0F9CJQ6_9ZZZZ</name>
<evidence type="ECO:0000256" key="1">
    <source>
        <dbReference type="ARBA" id="ARBA00023125"/>
    </source>
</evidence>
<dbReference type="SUPFAM" id="SSF56349">
    <property type="entry name" value="DNA breaking-rejoining enzymes"/>
    <property type="match status" value="1"/>
</dbReference>
<dbReference type="AlphaFoldDB" id="A0A0F9CJQ6"/>
<dbReference type="PROSITE" id="PS51898">
    <property type="entry name" value="TYR_RECOMBINASE"/>
    <property type="match status" value="1"/>
</dbReference>
<gene>
    <name evidence="4" type="ORF">LCGC14_2600990</name>
</gene>
<evidence type="ECO:0000313" key="4">
    <source>
        <dbReference type="EMBL" id="KKL05941.1"/>
    </source>
</evidence>
<dbReference type="Gene3D" id="1.10.443.10">
    <property type="entry name" value="Intergrase catalytic core"/>
    <property type="match status" value="1"/>
</dbReference>
<dbReference type="InterPro" id="IPR011010">
    <property type="entry name" value="DNA_brk_join_enz"/>
</dbReference>
<dbReference type="PANTHER" id="PTHR30349:SF41">
    <property type="entry name" value="INTEGRASE_RECOMBINASE PROTEIN MJ0367-RELATED"/>
    <property type="match status" value="1"/>
</dbReference>
<dbReference type="InterPro" id="IPR013762">
    <property type="entry name" value="Integrase-like_cat_sf"/>
</dbReference>
<dbReference type="GO" id="GO:0003677">
    <property type="term" value="F:DNA binding"/>
    <property type="evidence" value="ECO:0007669"/>
    <property type="project" value="UniProtKB-KW"/>
</dbReference>
<evidence type="ECO:0000256" key="2">
    <source>
        <dbReference type="ARBA" id="ARBA00023172"/>
    </source>
</evidence>
<dbReference type="PANTHER" id="PTHR30349">
    <property type="entry name" value="PHAGE INTEGRASE-RELATED"/>
    <property type="match status" value="1"/>
</dbReference>
<dbReference type="CDD" id="cd01189">
    <property type="entry name" value="INT_ICEBs1_C_like"/>
    <property type="match status" value="1"/>
</dbReference>
<sequence>MPVEIYKRGRIWHYRGTAAGRRLRGTTGATEKAIAQRIAAEAERSEWRRHLDGPGAHVTFAQAAIEYRAAEKPTRFLSIIEDHWKDTPVREITPGAVIASARKLYPNAKGATRNRQVIVPTQAIINHAASLEWCSPIRIKRFKVDTRTKVPATAAWVRDFALHASPHLGAMCLFMFGTGARRGEATQLQWRDLDLTARTATIRQAKVQDTRIAHLPETVVIALANIPSNRNPDEPVFQYLGAGNVKQVWDAVIERAGIERLTPHSCRHGFATTMLRQGIDPKTVAKLGGWKDVATVMKYYAHAMDDPTLTEAVFDTELTQSTASIRSTARKQRRI</sequence>
<comment type="caution">
    <text evidence="4">The sequence shown here is derived from an EMBL/GenBank/DDBJ whole genome shotgun (WGS) entry which is preliminary data.</text>
</comment>
<dbReference type="GO" id="GO:0006310">
    <property type="term" value="P:DNA recombination"/>
    <property type="evidence" value="ECO:0007669"/>
    <property type="project" value="UniProtKB-KW"/>
</dbReference>
<keyword evidence="1" id="KW-0238">DNA-binding</keyword>